<dbReference type="Gene3D" id="3.40.50.410">
    <property type="entry name" value="von Willebrand factor, type A domain"/>
    <property type="match status" value="1"/>
</dbReference>
<organism evidence="2 3">
    <name type="scientific">Exilibacterium tricleocarpae</name>
    <dbReference type="NCBI Taxonomy" id="2591008"/>
    <lineage>
        <taxon>Bacteria</taxon>
        <taxon>Pseudomonadati</taxon>
        <taxon>Pseudomonadota</taxon>
        <taxon>Gammaproteobacteria</taxon>
        <taxon>Cellvibrionales</taxon>
        <taxon>Cellvibrionaceae</taxon>
        <taxon>Exilibacterium</taxon>
    </lineage>
</organism>
<dbReference type="EMBL" id="VHSG01000012">
    <property type="protein sequence ID" value="TQV78865.1"/>
    <property type="molecule type" value="Genomic_DNA"/>
</dbReference>
<dbReference type="SUPFAM" id="SSF53300">
    <property type="entry name" value="vWA-like"/>
    <property type="match status" value="1"/>
</dbReference>
<feature type="signal peptide" evidence="1">
    <location>
        <begin position="1"/>
        <end position="34"/>
    </location>
</feature>
<dbReference type="Proteomes" id="UP000319732">
    <property type="component" value="Unassembled WGS sequence"/>
</dbReference>
<reference evidence="2 3" key="1">
    <citation type="submission" date="2019-06" db="EMBL/GenBank/DDBJ databases">
        <title>Whole genome sequence for Cellvibrionaceae sp. R142.</title>
        <authorList>
            <person name="Wang G."/>
        </authorList>
    </citation>
    <scope>NUCLEOTIDE SEQUENCE [LARGE SCALE GENOMIC DNA]</scope>
    <source>
        <strain evidence="2 3">R142</strain>
    </source>
</reference>
<name>A0A545TNR7_9GAMM</name>
<feature type="chain" id="PRO_5022046562" description="VWA domain-containing protein" evidence="1">
    <location>
        <begin position="35"/>
        <end position="232"/>
    </location>
</feature>
<evidence type="ECO:0000256" key="1">
    <source>
        <dbReference type="SAM" id="SignalP"/>
    </source>
</evidence>
<proteinExistence type="predicted"/>
<evidence type="ECO:0000313" key="2">
    <source>
        <dbReference type="EMBL" id="TQV78865.1"/>
    </source>
</evidence>
<gene>
    <name evidence="2" type="ORF">FKG94_12665</name>
</gene>
<keyword evidence="1" id="KW-0732">Signal</keyword>
<comment type="caution">
    <text evidence="2">The sequence shown here is derived from an EMBL/GenBank/DDBJ whole genome shotgun (WGS) entry which is preliminary data.</text>
</comment>
<dbReference type="InterPro" id="IPR036465">
    <property type="entry name" value="vWFA_dom_sf"/>
</dbReference>
<keyword evidence="3" id="KW-1185">Reference proteome</keyword>
<dbReference type="RefSeq" id="WP_142904700.1">
    <property type="nucleotide sequence ID" value="NZ_ML660093.1"/>
</dbReference>
<evidence type="ECO:0008006" key="4">
    <source>
        <dbReference type="Google" id="ProtNLM"/>
    </source>
</evidence>
<accession>A0A545TNR7</accession>
<evidence type="ECO:0000313" key="3">
    <source>
        <dbReference type="Proteomes" id="UP000319732"/>
    </source>
</evidence>
<sequence>MNAIRSLRSRRFSAAKPILAVFVAALLHGCSDNAAYETAVCALADVSGTYADQKAEIVKITKARIVSKMLPGDSLFFIRIDSNSYNEGDLIANLRLDYTPSKANQQKVAMGAKLDEFAEAKTRSRYTDISGAMMLCTDHLNSTKSGNRVIFVFSDMKEELQPNVTRQFAKDEFDNVHIAAMNVIKLNADSANPAIYRNRLDEWEKRIMNAGAQSWGVFNDSARIPEYIQQLR</sequence>
<protein>
    <recommendedName>
        <fullName evidence="4">VWA domain-containing protein</fullName>
    </recommendedName>
</protein>
<dbReference type="AlphaFoldDB" id="A0A545TNR7"/>